<reference evidence="3 4" key="1">
    <citation type="journal article" date="2016" name="Mol. Biol. Evol.">
        <title>Comparative Genomics of Early-Diverging Mushroom-Forming Fungi Provides Insights into the Origins of Lignocellulose Decay Capabilities.</title>
        <authorList>
            <person name="Nagy L.G."/>
            <person name="Riley R."/>
            <person name="Tritt A."/>
            <person name="Adam C."/>
            <person name="Daum C."/>
            <person name="Floudas D."/>
            <person name="Sun H."/>
            <person name="Yadav J.S."/>
            <person name="Pangilinan J."/>
            <person name="Larsson K.H."/>
            <person name="Matsuura K."/>
            <person name="Barry K."/>
            <person name="Labutti K."/>
            <person name="Kuo R."/>
            <person name="Ohm R.A."/>
            <person name="Bhattacharya S.S."/>
            <person name="Shirouzu T."/>
            <person name="Yoshinaga Y."/>
            <person name="Martin F.M."/>
            <person name="Grigoriev I.V."/>
            <person name="Hibbett D.S."/>
        </authorList>
    </citation>
    <scope>NUCLEOTIDE SEQUENCE [LARGE SCALE GENOMIC DNA]</scope>
    <source>
        <strain evidence="3 4">HHB10207 ss-3</strain>
    </source>
</reference>
<evidence type="ECO:0000259" key="2">
    <source>
        <dbReference type="PROSITE" id="PS50097"/>
    </source>
</evidence>
<dbReference type="CDD" id="cd18186">
    <property type="entry name" value="BTB_POZ_ZBTB_KLHL-like"/>
    <property type="match status" value="1"/>
</dbReference>
<dbReference type="Gene3D" id="3.30.710.10">
    <property type="entry name" value="Potassium Channel Kv1.1, Chain A"/>
    <property type="match status" value="1"/>
</dbReference>
<proteinExistence type="predicted"/>
<evidence type="ECO:0000256" key="1">
    <source>
        <dbReference type="SAM" id="MobiDB-lite"/>
    </source>
</evidence>
<evidence type="ECO:0000313" key="3">
    <source>
        <dbReference type="EMBL" id="KZT36099.1"/>
    </source>
</evidence>
<dbReference type="AlphaFoldDB" id="A0A166B8I0"/>
<dbReference type="Pfam" id="PF00651">
    <property type="entry name" value="BTB"/>
    <property type="match status" value="1"/>
</dbReference>
<organism evidence="3 4">
    <name type="scientific">Sistotremastrum suecicum HHB10207 ss-3</name>
    <dbReference type="NCBI Taxonomy" id="1314776"/>
    <lineage>
        <taxon>Eukaryota</taxon>
        <taxon>Fungi</taxon>
        <taxon>Dikarya</taxon>
        <taxon>Basidiomycota</taxon>
        <taxon>Agaricomycotina</taxon>
        <taxon>Agaricomycetes</taxon>
        <taxon>Sistotremastrales</taxon>
        <taxon>Sistotremastraceae</taxon>
        <taxon>Sistotremastrum</taxon>
    </lineage>
</organism>
<sequence length="409" mass="46519">MTTRTLDNDVNGAAKRTAQAPVPSTRLYSVADPNIQKKRRRLGPKSSGITVSFTDPRRVSPFKFPRVTEDPNSAPREGDESQSRRPFQYADADIILRSKDDVSFRVHKIILSLASKKFKQLLQEPPSGSKRRRIEHGSGSETESYTSIPIISINEFSKSTSDILSYLYPVRRPVINSLRALCAQIYLVDRWDLQAARFELTERLTDPSLIAEDPVYAYDIARKLDLPSVRRVALRALYELPFEGDKKYFMDKSLSLTAGDLQQIIAWKKRHFEDVHSLIKSYRYQNGPTGTSCEFCAVGKWCWWDHFQDLVRGCSKPLTDDVLKCTINIAARICKQSPLEVYNGVESILGDIRKKIASLPGEYKGNISRQRRSDVMRYSTVQRGLSLIYIVYTLTTVSNLSNGQRVFSC</sequence>
<protein>
    <recommendedName>
        <fullName evidence="2">BTB domain-containing protein</fullName>
    </recommendedName>
</protein>
<dbReference type="EMBL" id="KV428117">
    <property type="protein sequence ID" value="KZT36099.1"/>
    <property type="molecule type" value="Genomic_DNA"/>
</dbReference>
<dbReference type="SUPFAM" id="SSF54695">
    <property type="entry name" value="POZ domain"/>
    <property type="match status" value="1"/>
</dbReference>
<gene>
    <name evidence="3" type="ORF">SISSUDRAFT_94418</name>
</gene>
<feature type="region of interest" description="Disordered" evidence="1">
    <location>
        <begin position="1"/>
        <end position="85"/>
    </location>
</feature>
<keyword evidence="4" id="KW-1185">Reference proteome</keyword>
<dbReference type="Proteomes" id="UP000076798">
    <property type="component" value="Unassembled WGS sequence"/>
</dbReference>
<feature type="region of interest" description="Disordered" evidence="1">
    <location>
        <begin position="122"/>
        <end position="142"/>
    </location>
</feature>
<accession>A0A166B8I0</accession>
<dbReference type="OrthoDB" id="3164835at2759"/>
<dbReference type="InterPro" id="IPR000210">
    <property type="entry name" value="BTB/POZ_dom"/>
</dbReference>
<feature type="domain" description="BTB" evidence="2">
    <location>
        <begin position="92"/>
        <end position="176"/>
    </location>
</feature>
<dbReference type="PROSITE" id="PS50097">
    <property type="entry name" value="BTB"/>
    <property type="match status" value="1"/>
</dbReference>
<name>A0A166B8I0_9AGAM</name>
<dbReference type="InterPro" id="IPR011333">
    <property type="entry name" value="SKP1/BTB/POZ_sf"/>
</dbReference>
<evidence type="ECO:0000313" key="4">
    <source>
        <dbReference type="Proteomes" id="UP000076798"/>
    </source>
</evidence>